<organism evidence="9">
    <name type="scientific">Candidatus Enterococcus dunnyi</name>
    <dbReference type="NCBI Taxonomy" id="1834192"/>
    <lineage>
        <taxon>Bacteria</taxon>
        <taxon>Bacillati</taxon>
        <taxon>Bacillota</taxon>
        <taxon>Bacilli</taxon>
        <taxon>Lactobacillales</taxon>
        <taxon>Enterococcaceae</taxon>
        <taxon>Enterococcus</taxon>
    </lineage>
</organism>
<reference evidence="10" key="3">
    <citation type="submission" date="2024-03" db="EMBL/GenBank/DDBJ databases">
        <title>The Genome Sequence of Enterococcus sp. DIV0238c.</title>
        <authorList>
            <consortium name="The Broad Institute Genomics Platform"/>
            <consortium name="The Broad Institute Microbial Omics Core"/>
            <consortium name="The Broad Institute Genomic Center for Infectious Diseases"/>
            <person name="Earl A."/>
            <person name="Manson A."/>
            <person name="Gilmore M."/>
            <person name="Schwartman J."/>
            <person name="Shea T."/>
            <person name="Abouelleil A."/>
            <person name="Cao P."/>
            <person name="Chapman S."/>
            <person name="Cusick C."/>
            <person name="Young S."/>
            <person name="Neafsey D."/>
            <person name="Nusbaum C."/>
            <person name="Birren B."/>
        </authorList>
    </citation>
    <scope>NUCLEOTIDE SEQUENCE</scope>
    <source>
        <strain evidence="10">9D6_DIV0238</strain>
    </source>
</reference>
<dbReference type="EC" id="3.1.26.5" evidence="7 8"/>
<dbReference type="GO" id="GO:0000049">
    <property type="term" value="F:tRNA binding"/>
    <property type="evidence" value="ECO:0007669"/>
    <property type="project" value="UniProtKB-UniRule"/>
</dbReference>
<keyword evidence="4 7" id="KW-0255">Endonuclease</keyword>
<dbReference type="EMBL" id="CP147246">
    <property type="protein sequence ID" value="WYJ94330.1"/>
    <property type="molecule type" value="Genomic_DNA"/>
</dbReference>
<comment type="subunit">
    <text evidence="7">Consists of a catalytic RNA component (M1 or rnpB) and a protein subunit.</text>
</comment>
<keyword evidence="5 7" id="KW-0378">Hydrolase</keyword>
<evidence type="ECO:0000313" key="10">
    <source>
        <dbReference type="EMBL" id="WYJ94330.1"/>
    </source>
</evidence>
<dbReference type="Proteomes" id="UP000196151">
    <property type="component" value="Chromosome"/>
</dbReference>
<dbReference type="HAMAP" id="MF_00227">
    <property type="entry name" value="RNase_P"/>
    <property type="match status" value="1"/>
</dbReference>
<evidence type="ECO:0000256" key="4">
    <source>
        <dbReference type="ARBA" id="ARBA00022759"/>
    </source>
</evidence>
<dbReference type="PANTHER" id="PTHR33992">
    <property type="entry name" value="RIBONUCLEASE P PROTEIN COMPONENT"/>
    <property type="match status" value="1"/>
</dbReference>
<keyword evidence="3 7" id="KW-0540">Nuclease</keyword>
<evidence type="ECO:0000256" key="1">
    <source>
        <dbReference type="ARBA" id="ARBA00002663"/>
    </source>
</evidence>
<keyword evidence="6 7" id="KW-0694">RNA-binding</keyword>
<dbReference type="PANTHER" id="PTHR33992:SF1">
    <property type="entry name" value="RIBONUCLEASE P PROTEIN COMPONENT"/>
    <property type="match status" value="1"/>
</dbReference>
<sequence>MTFKISGYFPLNLKKNDGTMLLLYVSKKERNKGMQMKKSYRVKKEKEFQAVFQHKQSCANRRFVVYVLEKPEQKHFRVGISVGKKIGNAVVRNAVKRKIRTSIYQLKESIEPTCDFIIIARPGVDALTSEEIHRNITHVLKLAKILK</sequence>
<dbReference type="GO" id="GO:0001682">
    <property type="term" value="P:tRNA 5'-leader removal"/>
    <property type="evidence" value="ECO:0007669"/>
    <property type="project" value="UniProtKB-UniRule"/>
</dbReference>
<dbReference type="GO" id="GO:0042781">
    <property type="term" value="F:3'-tRNA processing endoribonuclease activity"/>
    <property type="evidence" value="ECO:0007669"/>
    <property type="project" value="TreeGrafter"/>
</dbReference>
<evidence type="ECO:0000256" key="6">
    <source>
        <dbReference type="ARBA" id="ARBA00022884"/>
    </source>
</evidence>
<accession>A0A200J103</accession>
<dbReference type="NCBIfam" id="TIGR00188">
    <property type="entry name" value="rnpA"/>
    <property type="match status" value="1"/>
</dbReference>
<gene>
    <name evidence="7" type="primary">rnpA</name>
    <name evidence="10" type="ORF">A5889_001843</name>
    <name evidence="9" type="ORF">A5889_002523</name>
</gene>
<reference evidence="10" key="2">
    <citation type="submission" date="2017-05" db="EMBL/GenBank/DDBJ databases">
        <authorList>
            <consortium name="The Broad Institute Genomics Platform"/>
            <consortium name="The Broad Institute Genomic Center for Infectious Diseases"/>
            <person name="Earl A."/>
            <person name="Manson A."/>
            <person name="Schwartman J."/>
            <person name="Gilmore M."/>
            <person name="Abouelleil A."/>
            <person name="Cao P."/>
            <person name="Chapman S."/>
            <person name="Cusick C."/>
            <person name="Shea T."/>
            <person name="Young S."/>
            <person name="Neafsey D."/>
            <person name="Nusbaum C."/>
            <person name="Birren B."/>
        </authorList>
    </citation>
    <scope>NUCLEOTIDE SEQUENCE</scope>
    <source>
        <strain evidence="10">9D6_DIV0238</strain>
    </source>
</reference>
<dbReference type="GO" id="GO:0030677">
    <property type="term" value="C:ribonuclease P complex"/>
    <property type="evidence" value="ECO:0007669"/>
    <property type="project" value="TreeGrafter"/>
</dbReference>
<evidence type="ECO:0000256" key="8">
    <source>
        <dbReference type="NCBIfam" id="TIGR00188"/>
    </source>
</evidence>
<dbReference type="Pfam" id="PF00825">
    <property type="entry name" value="Ribonuclease_P"/>
    <property type="match status" value="1"/>
</dbReference>
<evidence type="ECO:0000256" key="5">
    <source>
        <dbReference type="ARBA" id="ARBA00022801"/>
    </source>
</evidence>
<dbReference type="GO" id="GO:0004526">
    <property type="term" value="F:ribonuclease P activity"/>
    <property type="evidence" value="ECO:0007669"/>
    <property type="project" value="UniProtKB-UniRule"/>
</dbReference>
<evidence type="ECO:0000256" key="7">
    <source>
        <dbReference type="HAMAP-Rule" id="MF_00227"/>
    </source>
</evidence>
<keyword evidence="11" id="KW-1185">Reference proteome</keyword>
<dbReference type="AlphaFoldDB" id="A0A200J103"/>
<dbReference type="InterPro" id="IPR020539">
    <property type="entry name" value="RNase_P_CS"/>
</dbReference>
<dbReference type="PROSITE" id="PS00648">
    <property type="entry name" value="RIBONUCLEASE_P"/>
    <property type="match status" value="1"/>
</dbReference>
<reference evidence="9" key="1">
    <citation type="submission" date="2017-05" db="EMBL/GenBank/DDBJ databases">
        <title>The Genome Sequence of Enterococcus sp. 9D6_DIV0238.</title>
        <authorList>
            <consortium name="The Broad Institute Genomics Platform"/>
            <consortium name="The Broad Institute Genomic Center for Infectious Diseases"/>
            <person name="Earl A."/>
            <person name="Manson A."/>
            <person name="Schwartman J."/>
            <person name="Gilmore M."/>
            <person name="Abouelleil A."/>
            <person name="Cao P."/>
            <person name="Chapman S."/>
            <person name="Cusick C."/>
            <person name="Shea T."/>
            <person name="Young S."/>
            <person name="Neafsey D."/>
            <person name="Nusbaum C."/>
            <person name="Birren B."/>
        </authorList>
    </citation>
    <scope>NUCLEOTIDE SEQUENCE [LARGE SCALE GENOMIC DNA]</scope>
    <source>
        <strain evidence="9">9D6_DIV0238</strain>
    </source>
</reference>
<dbReference type="FunFam" id="3.30.230.10:FF:000021">
    <property type="entry name" value="Ribonuclease P protein component"/>
    <property type="match status" value="1"/>
</dbReference>
<evidence type="ECO:0000313" key="11">
    <source>
        <dbReference type="Proteomes" id="UP000196151"/>
    </source>
</evidence>
<dbReference type="SUPFAM" id="SSF54211">
    <property type="entry name" value="Ribosomal protein S5 domain 2-like"/>
    <property type="match status" value="1"/>
</dbReference>
<dbReference type="EMBL" id="NIBQ01000003">
    <property type="protein sequence ID" value="OUZ30235.1"/>
    <property type="molecule type" value="Genomic_DNA"/>
</dbReference>
<comment type="function">
    <text evidence="1 7">RNaseP catalyzes the removal of the 5'-leader sequence from pre-tRNA to produce the mature 5'-terminus. It can also cleave other RNA substrates such as 4.5S RNA. The protein component plays an auxiliary but essential role in vivo by binding to the 5'-leader sequence and broadening the substrate specificity of the ribozyme.</text>
</comment>
<dbReference type="Gene3D" id="3.30.230.10">
    <property type="match status" value="1"/>
</dbReference>
<dbReference type="InterPro" id="IPR000100">
    <property type="entry name" value="RNase_P"/>
</dbReference>
<name>A0A200J103_9ENTE</name>
<dbReference type="InterPro" id="IPR014721">
    <property type="entry name" value="Ribsml_uS5_D2-typ_fold_subgr"/>
</dbReference>
<evidence type="ECO:0000256" key="2">
    <source>
        <dbReference type="ARBA" id="ARBA00022694"/>
    </source>
</evidence>
<comment type="catalytic activity">
    <reaction evidence="7">
        <text>Endonucleolytic cleavage of RNA, removing 5'-extranucleotides from tRNA precursor.</text>
        <dbReference type="EC" id="3.1.26.5"/>
    </reaction>
</comment>
<protein>
    <recommendedName>
        <fullName evidence="7 8">Ribonuclease P protein component</fullName>
        <shortName evidence="7">RNase P protein</shortName>
        <shortName evidence="7">RNaseP protein</shortName>
        <ecNumber evidence="7 8">3.1.26.5</ecNumber>
    </recommendedName>
    <alternativeName>
        <fullName evidence="7">Protein C5</fullName>
    </alternativeName>
</protein>
<evidence type="ECO:0000256" key="3">
    <source>
        <dbReference type="ARBA" id="ARBA00022722"/>
    </source>
</evidence>
<comment type="similarity">
    <text evidence="7">Belongs to the RnpA family.</text>
</comment>
<keyword evidence="2 7" id="KW-0819">tRNA processing</keyword>
<evidence type="ECO:0000313" key="9">
    <source>
        <dbReference type="EMBL" id="OUZ30235.1"/>
    </source>
</evidence>
<dbReference type="InterPro" id="IPR020568">
    <property type="entry name" value="Ribosomal_Su5_D2-typ_SF"/>
</dbReference>
<proteinExistence type="inferred from homology"/>